<organism evidence="2 3">
    <name type="scientific">Cyclobacterium qasimii</name>
    <dbReference type="NCBI Taxonomy" id="1350429"/>
    <lineage>
        <taxon>Bacteria</taxon>
        <taxon>Pseudomonadati</taxon>
        <taxon>Bacteroidota</taxon>
        <taxon>Cytophagia</taxon>
        <taxon>Cytophagales</taxon>
        <taxon>Cyclobacteriaceae</taxon>
        <taxon>Cyclobacterium</taxon>
    </lineage>
</organism>
<dbReference type="Proteomes" id="UP000321301">
    <property type="component" value="Unassembled WGS sequence"/>
</dbReference>
<accession>A0A512CA17</accession>
<dbReference type="NCBIfam" id="NF033573">
    <property type="entry name" value="transpos_IS200"/>
    <property type="match status" value="1"/>
</dbReference>
<dbReference type="Gene3D" id="3.30.70.1290">
    <property type="entry name" value="Transposase IS200-like"/>
    <property type="match status" value="1"/>
</dbReference>
<protein>
    <recommendedName>
        <fullName evidence="1">Transposase IS200-like domain-containing protein</fullName>
    </recommendedName>
</protein>
<dbReference type="PANTHER" id="PTHR33360:SF2">
    <property type="entry name" value="TRANSPOSASE FOR INSERTION SEQUENCE ELEMENT IS200"/>
    <property type="match status" value="1"/>
</dbReference>
<evidence type="ECO:0000313" key="3">
    <source>
        <dbReference type="Proteomes" id="UP000321301"/>
    </source>
</evidence>
<dbReference type="GO" id="GO:0003677">
    <property type="term" value="F:DNA binding"/>
    <property type="evidence" value="ECO:0007669"/>
    <property type="project" value="InterPro"/>
</dbReference>
<dbReference type="InterPro" id="IPR036515">
    <property type="entry name" value="Transposase_17_sf"/>
</dbReference>
<dbReference type="SUPFAM" id="SSF143422">
    <property type="entry name" value="Transposase IS200-like"/>
    <property type="match status" value="1"/>
</dbReference>
<feature type="domain" description="Transposase IS200-like" evidence="1">
    <location>
        <begin position="4"/>
        <end position="118"/>
    </location>
</feature>
<dbReference type="Pfam" id="PF01797">
    <property type="entry name" value="Y1_Tnp"/>
    <property type="match status" value="1"/>
</dbReference>
<dbReference type="EMBL" id="BJYV01000005">
    <property type="protein sequence ID" value="GEO21051.1"/>
    <property type="molecule type" value="Genomic_DNA"/>
</dbReference>
<dbReference type="InterPro" id="IPR002686">
    <property type="entry name" value="Transposase_17"/>
</dbReference>
<dbReference type="RefSeq" id="WP_040417169.1">
    <property type="nucleotide sequence ID" value="NZ_BJYV01000005.1"/>
</dbReference>
<proteinExistence type="predicted"/>
<dbReference type="GO" id="GO:0004803">
    <property type="term" value="F:transposase activity"/>
    <property type="evidence" value="ECO:0007669"/>
    <property type="project" value="InterPro"/>
</dbReference>
<keyword evidence="3" id="KW-1185">Reference proteome</keyword>
<reference evidence="2 3" key="1">
    <citation type="submission" date="2019-07" db="EMBL/GenBank/DDBJ databases">
        <title>Whole genome shotgun sequence of Cyclobacterium qasimii NBRC 106168.</title>
        <authorList>
            <person name="Hosoyama A."/>
            <person name="Uohara A."/>
            <person name="Ohji S."/>
            <person name="Ichikawa N."/>
        </authorList>
    </citation>
    <scope>NUCLEOTIDE SEQUENCE [LARGE SCALE GENOMIC DNA]</scope>
    <source>
        <strain evidence="2 3">NBRC 106168</strain>
    </source>
</reference>
<sequence>MSSYRQILYHSVISTKDKKLTIPDDHCEALYKYIWGVIKNNDCTLYQINGIGNHIHLLNDLNPTTSLSNFIKSVKVASSMWMKEQKNFPLWESWGKGYGSFTCSFREKDQIISYIKNQKSHHQKESFVDEYKRLLKENGIEFDERYLLG</sequence>
<dbReference type="GO" id="GO:0006313">
    <property type="term" value="P:DNA transposition"/>
    <property type="evidence" value="ECO:0007669"/>
    <property type="project" value="InterPro"/>
</dbReference>
<dbReference type="PANTHER" id="PTHR33360">
    <property type="entry name" value="TRANSPOSASE FOR INSERTION SEQUENCE ELEMENT IS200"/>
    <property type="match status" value="1"/>
</dbReference>
<name>A0A512CA17_9BACT</name>
<gene>
    <name evidence="2" type="ORF">CQA01_15850</name>
</gene>
<dbReference type="SMART" id="SM01321">
    <property type="entry name" value="Y1_Tnp"/>
    <property type="match status" value="1"/>
</dbReference>
<evidence type="ECO:0000259" key="1">
    <source>
        <dbReference type="SMART" id="SM01321"/>
    </source>
</evidence>
<dbReference type="AlphaFoldDB" id="A0A512CA17"/>
<evidence type="ECO:0000313" key="2">
    <source>
        <dbReference type="EMBL" id="GEO21051.1"/>
    </source>
</evidence>
<comment type="caution">
    <text evidence="2">The sequence shown here is derived from an EMBL/GenBank/DDBJ whole genome shotgun (WGS) entry which is preliminary data.</text>
</comment>